<gene>
    <name evidence="1" type="ORF">RHGRI_015081</name>
</gene>
<proteinExistence type="predicted"/>
<reference evidence="1" key="1">
    <citation type="submission" date="2020-08" db="EMBL/GenBank/DDBJ databases">
        <title>Plant Genome Project.</title>
        <authorList>
            <person name="Zhang R.-G."/>
        </authorList>
    </citation>
    <scope>NUCLEOTIDE SEQUENCE</scope>
    <source>
        <strain evidence="1">WSP0</strain>
        <tissue evidence="1">Leaf</tissue>
    </source>
</reference>
<comment type="caution">
    <text evidence="1">The sequence shown here is derived from an EMBL/GenBank/DDBJ whole genome shotgun (WGS) entry which is preliminary data.</text>
</comment>
<dbReference type="AlphaFoldDB" id="A0AAV6KCB8"/>
<dbReference type="EMBL" id="JACTNZ010000005">
    <property type="protein sequence ID" value="KAG5549995.1"/>
    <property type="molecule type" value="Genomic_DNA"/>
</dbReference>
<name>A0AAV6KCB8_9ERIC</name>
<evidence type="ECO:0000313" key="2">
    <source>
        <dbReference type="Proteomes" id="UP000823749"/>
    </source>
</evidence>
<keyword evidence="2" id="KW-1185">Reference proteome</keyword>
<dbReference type="Proteomes" id="UP000823749">
    <property type="component" value="Chromosome 5"/>
</dbReference>
<evidence type="ECO:0000313" key="1">
    <source>
        <dbReference type="EMBL" id="KAG5549995.1"/>
    </source>
</evidence>
<accession>A0AAV6KCB8</accession>
<sequence>MFRSLLKRMKATPPDQIVRMQCWMVIASTTVKMQDSKVMFRSLLKRMKATPPDQIVRMQCWMVIASTTVKIVEGVSAEAMR</sequence>
<organism evidence="1 2">
    <name type="scientific">Rhododendron griersonianum</name>
    <dbReference type="NCBI Taxonomy" id="479676"/>
    <lineage>
        <taxon>Eukaryota</taxon>
        <taxon>Viridiplantae</taxon>
        <taxon>Streptophyta</taxon>
        <taxon>Embryophyta</taxon>
        <taxon>Tracheophyta</taxon>
        <taxon>Spermatophyta</taxon>
        <taxon>Magnoliopsida</taxon>
        <taxon>eudicotyledons</taxon>
        <taxon>Gunneridae</taxon>
        <taxon>Pentapetalae</taxon>
        <taxon>asterids</taxon>
        <taxon>Ericales</taxon>
        <taxon>Ericaceae</taxon>
        <taxon>Ericoideae</taxon>
        <taxon>Rhodoreae</taxon>
        <taxon>Rhododendron</taxon>
    </lineage>
</organism>
<protein>
    <submittedName>
        <fullName evidence="1">Uncharacterized protein</fullName>
    </submittedName>
</protein>